<comment type="caution">
    <text evidence="1">The sequence shown here is derived from an EMBL/GenBank/DDBJ whole genome shotgun (WGS) entry which is preliminary data.</text>
</comment>
<name>E6QNK2_9ZZZZ</name>
<reference evidence="1" key="1">
    <citation type="submission" date="2009-10" db="EMBL/GenBank/DDBJ databases">
        <title>Diversity of trophic interactions inside an arsenic-rich microbial ecosystem.</title>
        <authorList>
            <person name="Bertin P.N."/>
            <person name="Heinrich-Salmeron A."/>
            <person name="Pelletier E."/>
            <person name="Goulhen-Chollet F."/>
            <person name="Arsene-Ploetze F."/>
            <person name="Gallien S."/>
            <person name="Calteau A."/>
            <person name="Vallenet D."/>
            <person name="Casiot C."/>
            <person name="Chane-Woon-Ming B."/>
            <person name="Giloteaux L."/>
            <person name="Barakat M."/>
            <person name="Bonnefoy V."/>
            <person name="Bruneel O."/>
            <person name="Chandler M."/>
            <person name="Cleiss J."/>
            <person name="Duran R."/>
            <person name="Elbaz-Poulichet F."/>
            <person name="Fonknechten N."/>
            <person name="Lauga B."/>
            <person name="Mornico D."/>
            <person name="Ortet P."/>
            <person name="Schaeffer C."/>
            <person name="Siguier P."/>
            <person name="Alexander Thil Smith A."/>
            <person name="Van Dorsselaer A."/>
            <person name="Weissenbach J."/>
            <person name="Medigue C."/>
            <person name="Le Paslier D."/>
        </authorList>
    </citation>
    <scope>NUCLEOTIDE SEQUENCE</scope>
</reference>
<accession>E6QNK2</accession>
<dbReference type="AlphaFoldDB" id="E6QNK2"/>
<evidence type="ECO:0000313" key="1">
    <source>
        <dbReference type="EMBL" id="CBI08823.1"/>
    </source>
</evidence>
<sequence length="209" mass="21429">MAMKSSIKLKRTLLGLGILAASGMAHAEDTALNLSLPIESKAAHSFILASNDPASANLPVSVTSASPSTEFEPPLFSADKLHQYLGLTTIALVGLTALTAPDSGCEANCPPPGQQPPRQTNGTHARLGEAAAAMAAAAVTSGLITHWNDFHLEDGFTDPDNLHAMLGGAGALLMMYAVNKSANSSVPTSHAGMAELGGVMMAVAVKLTW</sequence>
<proteinExistence type="predicted"/>
<protein>
    <submittedName>
        <fullName evidence="1">Uncharacterized protein</fullName>
    </submittedName>
</protein>
<organism evidence="1">
    <name type="scientific">mine drainage metagenome</name>
    <dbReference type="NCBI Taxonomy" id="410659"/>
    <lineage>
        <taxon>unclassified sequences</taxon>
        <taxon>metagenomes</taxon>
        <taxon>ecological metagenomes</taxon>
    </lineage>
</organism>
<dbReference type="EMBL" id="CABQ01000279">
    <property type="protein sequence ID" value="CBI08823.1"/>
    <property type="molecule type" value="Genomic_DNA"/>
</dbReference>
<gene>
    <name evidence="1" type="ORF">CARN6_2338</name>
</gene>